<dbReference type="AlphaFoldDB" id="B4D5K0"/>
<sequence length="169" mass="18425">MSKAFTRESDDSGEEAALSRASTLPSGARNRMTVDGAERLQKELAVLADQKAQLEETGEGEISRDELRRVTSRMQALSQRLADAEVIAISESRGDEVRFGMFVTIRDAGGVEDEYRIVGVDEVDLEAGWISWLSPLAQAIVGRKIGDVVQFQAPAGEKKLHIVAVRPPS</sequence>
<dbReference type="Pfam" id="PF01272">
    <property type="entry name" value="GreA_GreB"/>
    <property type="match status" value="1"/>
</dbReference>
<reference evidence="4 5" key="1">
    <citation type="journal article" date="2011" name="J. Bacteriol.">
        <title>Genome sequence of Chthoniobacter flavus Ellin428, an aerobic heterotrophic soil bacterium.</title>
        <authorList>
            <person name="Kant R."/>
            <person name="van Passel M.W."/>
            <person name="Palva A."/>
            <person name="Lucas S."/>
            <person name="Lapidus A."/>
            <person name="Glavina Del Rio T."/>
            <person name="Dalin E."/>
            <person name="Tice H."/>
            <person name="Bruce D."/>
            <person name="Goodwin L."/>
            <person name="Pitluck S."/>
            <person name="Larimer F.W."/>
            <person name="Land M.L."/>
            <person name="Hauser L."/>
            <person name="Sangwan P."/>
            <person name="de Vos W.M."/>
            <person name="Janssen P.H."/>
            <person name="Smidt H."/>
        </authorList>
    </citation>
    <scope>NUCLEOTIDE SEQUENCE [LARGE SCALE GENOMIC DNA]</scope>
    <source>
        <strain evidence="4 5">Ellin428</strain>
    </source>
</reference>
<dbReference type="InterPro" id="IPR036805">
    <property type="entry name" value="Tscrpt_elong_fac_GreA/B_N_sf"/>
</dbReference>
<evidence type="ECO:0000313" key="4">
    <source>
        <dbReference type="EMBL" id="EDY18405.1"/>
    </source>
</evidence>
<dbReference type="EMBL" id="ABVL01000013">
    <property type="protein sequence ID" value="EDY18405.1"/>
    <property type="molecule type" value="Genomic_DNA"/>
</dbReference>
<evidence type="ECO:0000259" key="3">
    <source>
        <dbReference type="Pfam" id="PF01272"/>
    </source>
</evidence>
<dbReference type="GO" id="GO:0003746">
    <property type="term" value="F:translation elongation factor activity"/>
    <property type="evidence" value="ECO:0007669"/>
    <property type="project" value="UniProtKB-KW"/>
</dbReference>
<feature type="coiled-coil region" evidence="1">
    <location>
        <begin position="37"/>
        <end position="87"/>
    </location>
</feature>
<dbReference type="Gene3D" id="3.10.50.30">
    <property type="entry name" value="Transcription elongation factor, GreA/GreB, C-terminal domain"/>
    <property type="match status" value="1"/>
</dbReference>
<evidence type="ECO:0000256" key="2">
    <source>
        <dbReference type="SAM" id="MobiDB-lite"/>
    </source>
</evidence>
<keyword evidence="5" id="KW-1185">Reference proteome</keyword>
<dbReference type="STRING" id="497964.CfE428DRAFT_4189"/>
<dbReference type="GO" id="GO:0003677">
    <property type="term" value="F:DNA binding"/>
    <property type="evidence" value="ECO:0007669"/>
    <property type="project" value="InterPro"/>
</dbReference>
<feature type="domain" description="Transcription elongation factor GreA/GreB C-terminal" evidence="3">
    <location>
        <begin position="94"/>
        <end position="166"/>
    </location>
</feature>
<dbReference type="PANTHER" id="PTHR30437">
    <property type="entry name" value="TRANSCRIPTION ELONGATION FACTOR GREA"/>
    <property type="match status" value="1"/>
</dbReference>
<dbReference type="FunCoup" id="B4D5K0">
    <property type="interactions" value="477"/>
</dbReference>
<dbReference type="RefSeq" id="WP_006981513.1">
    <property type="nucleotide sequence ID" value="NZ_ABVL01000013.1"/>
</dbReference>
<dbReference type="GO" id="GO:0006354">
    <property type="term" value="P:DNA-templated transcription elongation"/>
    <property type="evidence" value="ECO:0007669"/>
    <property type="project" value="TreeGrafter"/>
</dbReference>
<dbReference type="eggNOG" id="COG0782">
    <property type="taxonomic scope" value="Bacteria"/>
</dbReference>
<evidence type="ECO:0000313" key="5">
    <source>
        <dbReference type="Proteomes" id="UP000005824"/>
    </source>
</evidence>
<organism evidence="4 5">
    <name type="scientific">Chthoniobacter flavus Ellin428</name>
    <dbReference type="NCBI Taxonomy" id="497964"/>
    <lineage>
        <taxon>Bacteria</taxon>
        <taxon>Pseudomonadati</taxon>
        <taxon>Verrucomicrobiota</taxon>
        <taxon>Spartobacteria</taxon>
        <taxon>Chthoniobacterales</taxon>
        <taxon>Chthoniobacteraceae</taxon>
        <taxon>Chthoniobacter</taxon>
    </lineage>
</organism>
<keyword evidence="1" id="KW-0175">Coiled coil</keyword>
<keyword evidence="4" id="KW-0648">Protein biosynthesis</keyword>
<dbReference type="Proteomes" id="UP000005824">
    <property type="component" value="Unassembled WGS sequence"/>
</dbReference>
<dbReference type="GO" id="GO:0070063">
    <property type="term" value="F:RNA polymerase binding"/>
    <property type="evidence" value="ECO:0007669"/>
    <property type="project" value="InterPro"/>
</dbReference>
<dbReference type="PANTHER" id="PTHR30437:SF4">
    <property type="entry name" value="TRANSCRIPTION ELONGATION FACTOR GREA"/>
    <property type="match status" value="1"/>
</dbReference>
<feature type="region of interest" description="Disordered" evidence="2">
    <location>
        <begin position="1"/>
        <end position="35"/>
    </location>
</feature>
<dbReference type="InterPro" id="IPR018151">
    <property type="entry name" value="TF_GreA/GreB_CS"/>
</dbReference>
<name>B4D5K0_9BACT</name>
<dbReference type="SUPFAM" id="SSF46557">
    <property type="entry name" value="GreA transcript cleavage protein, N-terminal domain"/>
    <property type="match status" value="1"/>
</dbReference>
<dbReference type="PIRSF" id="PIRSF006092">
    <property type="entry name" value="GreA_GreB"/>
    <property type="match status" value="1"/>
</dbReference>
<protein>
    <submittedName>
        <fullName evidence="4">GreA/GreB family elongation factor</fullName>
    </submittedName>
</protein>
<dbReference type="InterPro" id="IPR001437">
    <property type="entry name" value="Tscrpt_elong_fac_GreA/B_C"/>
</dbReference>
<keyword evidence="4" id="KW-0251">Elongation factor</keyword>
<dbReference type="FunFam" id="3.10.50.30:FF:000001">
    <property type="entry name" value="Transcription elongation factor GreA"/>
    <property type="match status" value="1"/>
</dbReference>
<accession>B4D5K0</accession>
<gene>
    <name evidence="4" type="ORF">CfE428DRAFT_4189</name>
</gene>
<dbReference type="InterPro" id="IPR023459">
    <property type="entry name" value="Tscrpt_elong_fac_GreA/B_fam"/>
</dbReference>
<proteinExistence type="predicted"/>
<evidence type="ECO:0000256" key="1">
    <source>
        <dbReference type="SAM" id="Coils"/>
    </source>
</evidence>
<feature type="compositionally biased region" description="Basic and acidic residues" evidence="2">
    <location>
        <begin position="1"/>
        <end position="10"/>
    </location>
</feature>
<dbReference type="InterPro" id="IPR036953">
    <property type="entry name" value="GreA/GreB_C_sf"/>
</dbReference>
<dbReference type="SUPFAM" id="SSF54534">
    <property type="entry name" value="FKBP-like"/>
    <property type="match status" value="1"/>
</dbReference>
<dbReference type="InParanoid" id="B4D5K0"/>
<dbReference type="GO" id="GO:0032784">
    <property type="term" value="P:regulation of DNA-templated transcription elongation"/>
    <property type="evidence" value="ECO:0007669"/>
    <property type="project" value="InterPro"/>
</dbReference>
<comment type="caution">
    <text evidence="4">The sequence shown here is derived from an EMBL/GenBank/DDBJ whole genome shotgun (WGS) entry which is preliminary data.</text>
</comment>
<dbReference type="PROSITE" id="PS00830">
    <property type="entry name" value="GREAB_2"/>
    <property type="match status" value="1"/>
</dbReference>